<feature type="transmembrane region" description="Helical" evidence="2">
    <location>
        <begin position="251"/>
        <end position="269"/>
    </location>
</feature>
<name>A0A9D4UDI8_ADICA</name>
<dbReference type="Proteomes" id="UP000886520">
    <property type="component" value="Chromosome 18"/>
</dbReference>
<dbReference type="OrthoDB" id="504708at2759"/>
<evidence type="ECO:0000313" key="4">
    <source>
        <dbReference type="EMBL" id="KAI5065961.1"/>
    </source>
</evidence>
<dbReference type="PANTHER" id="PTHR30540">
    <property type="entry name" value="OSMOTIC STRESS POTASSIUM TRANSPORTER"/>
    <property type="match status" value="1"/>
</dbReference>
<gene>
    <name evidence="4" type="ORF">GOP47_0018585</name>
</gene>
<dbReference type="GO" id="GO:0016020">
    <property type="term" value="C:membrane"/>
    <property type="evidence" value="ECO:0007669"/>
    <property type="project" value="InterPro"/>
</dbReference>
<dbReference type="AlphaFoldDB" id="A0A9D4UDI8"/>
<evidence type="ECO:0000313" key="5">
    <source>
        <dbReference type="Proteomes" id="UP000886520"/>
    </source>
</evidence>
<feature type="non-terminal residue" evidence="4">
    <location>
        <position position="1"/>
    </location>
</feature>
<dbReference type="InterPro" id="IPR053951">
    <property type="entry name" value="K_trans_N"/>
</dbReference>
<keyword evidence="2" id="KW-0472">Membrane</keyword>
<dbReference type="GO" id="GO:0015079">
    <property type="term" value="F:potassium ion transmembrane transporter activity"/>
    <property type="evidence" value="ECO:0007669"/>
    <property type="project" value="InterPro"/>
</dbReference>
<keyword evidence="2" id="KW-0812">Transmembrane</keyword>
<protein>
    <recommendedName>
        <fullName evidence="3">K+ potassium transporter integral membrane domain-containing protein</fullName>
    </recommendedName>
</protein>
<dbReference type="InterPro" id="IPR003855">
    <property type="entry name" value="K+_transporter"/>
</dbReference>
<comment type="similarity">
    <text evidence="1">Belongs to the HAK/KUP transporter (TC 2.A.72.3) family.</text>
</comment>
<feature type="transmembrane region" description="Helical" evidence="2">
    <location>
        <begin position="123"/>
        <end position="143"/>
    </location>
</feature>
<feature type="transmembrane region" description="Helical" evidence="2">
    <location>
        <begin position="275"/>
        <end position="297"/>
    </location>
</feature>
<sequence>MTHEPRNNSKDTQIHEIDAGLSDLHGSHGSNSAIGCSSMASTKLGLPPCRLTSLEAESTHVSGMPPLGKKVLSTSCILQLAYQSIGVVYGDVGTSPLYVFTSTFPDGLHPVHYSRDVLGSLSLIIYTLTLIPLIKYVCIVLWANDNGDGGTFALYSLICRGANVSLLPNQQAEDRELSFYKLKMPSRQLNRALKLKRALESSHCAKNCLLFMALLGTCMVIGDGVLTPAISVLSAVSGIQAATSKLHQNAVVILSILVLIALFSVQKFGTTKVGFAFAPVVLIWFICIGSIGLYNIIKYDPLIIRAFNPKCIYDYFHGNLKQAWISLGGIVLCIT</sequence>
<keyword evidence="5" id="KW-1185">Reference proteome</keyword>
<evidence type="ECO:0000256" key="2">
    <source>
        <dbReference type="SAM" id="Phobius"/>
    </source>
</evidence>
<dbReference type="Pfam" id="PF02705">
    <property type="entry name" value="K_trans"/>
    <property type="match status" value="1"/>
</dbReference>
<evidence type="ECO:0000259" key="3">
    <source>
        <dbReference type="Pfam" id="PF02705"/>
    </source>
</evidence>
<dbReference type="PANTHER" id="PTHR30540:SF109">
    <property type="entry name" value="POTASSIUM TRANSPORTER"/>
    <property type="match status" value="1"/>
</dbReference>
<dbReference type="EMBL" id="JABFUD020000018">
    <property type="protein sequence ID" value="KAI5065961.1"/>
    <property type="molecule type" value="Genomic_DNA"/>
</dbReference>
<feature type="domain" description="K+ potassium transporter integral membrane" evidence="3">
    <location>
        <begin position="80"/>
        <end position="335"/>
    </location>
</feature>
<proteinExistence type="inferred from homology"/>
<accession>A0A9D4UDI8</accession>
<keyword evidence="2" id="KW-1133">Transmembrane helix</keyword>
<feature type="transmembrane region" description="Helical" evidence="2">
    <location>
        <begin position="209"/>
        <end position="239"/>
    </location>
</feature>
<reference evidence="4" key="1">
    <citation type="submission" date="2021-01" db="EMBL/GenBank/DDBJ databases">
        <title>Adiantum capillus-veneris genome.</title>
        <authorList>
            <person name="Fang Y."/>
            <person name="Liao Q."/>
        </authorList>
    </citation>
    <scope>NUCLEOTIDE SEQUENCE</scope>
    <source>
        <strain evidence="4">H3</strain>
        <tissue evidence="4">Leaf</tissue>
    </source>
</reference>
<evidence type="ECO:0000256" key="1">
    <source>
        <dbReference type="ARBA" id="ARBA00008440"/>
    </source>
</evidence>
<comment type="caution">
    <text evidence="4">The sequence shown here is derived from an EMBL/GenBank/DDBJ whole genome shotgun (WGS) entry which is preliminary data.</text>
</comment>
<organism evidence="4 5">
    <name type="scientific">Adiantum capillus-veneris</name>
    <name type="common">Maidenhair fern</name>
    <dbReference type="NCBI Taxonomy" id="13818"/>
    <lineage>
        <taxon>Eukaryota</taxon>
        <taxon>Viridiplantae</taxon>
        <taxon>Streptophyta</taxon>
        <taxon>Embryophyta</taxon>
        <taxon>Tracheophyta</taxon>
        <taxon>Polypodiopsida</taxon>
        <taxon>Polypodiidae</taxon>
        <taxon>Polypodiales</taxon>
        <taxon>Pteridineae</taxon>
        <taxon>Pteridaceae</taxon>
        <taxon>Vittarioideae</taxon>
        <taxon>Adiantum</taxon>
    </lineage>
</organism>